<evidence type="ECO:0000256" key="2">
    <source>
        <dbReference type="ARBA" id="ARBA00023027"/>
    </source>
</evidence>
<reference evidence="3" key="1">
    <citation type="submission" date="2021-02" db="EMBL/GenBank/DDBJ databases">
        <title>First Annotated Genome of the Yellow-green Alga Tribonema minus.</title>
        <authorList>
            <person name="Mahan K.M."/>
        </authorList>
    </citation>
    <scope>NUCLEOTIDE SEQUENCE</scope>
    <source>
        <strain evidence="3">UTEX B ZZ1240</strain>
    </source>
</reference>
<protein>
    <submittedName>
        <fullName evidence="3">Uncharacterized protein</fullName>
    </submittedName>
</protein>
<comment type="similarity">
    <text evidence="1">Belongs to the NAD(P)-dependent epimerase/dehydratase family.</text>
</comment>
<dbReference type="AlphaFoldDB" id="A0A836C9P5"/>
<sequence length="316" mass="33065">MAVHTEASRSNGSDASGKLFIFGVGYTGLAIAVSAMNRGYTVSGTCTSDSKLQALQNGYGISTFLFDGTEPLSIEGVAAITSCTHVLSTIPPGADGTEPVLLHHARHLQRSTRLQWLGYLSSTGVYGDAGGDWVTEHTPPSPTTLKARARLTAERAWQDSDSRVPARVFRLAGIYGPGRSALDTLVAKDGDMAACAGARDAVTPVSRIHVADIAQARCRGAPAAAPPLLVNLADARPASRHEVFAHAARLLGCAAVPAAADAAYVSARGGGSKRVDGTLLRRMLQARGLQLVYPDYESGLAAVAEERAFRISNLQS</sequence>
<name>A0A836C9P5_9STRA</name>
<keyword evidence="2" id="KW-0520">NAD</keyword>
<dbReference type="OrthoDB" id="5824at2759"/>
<keyword evidence="4" id="KW-1185">Reference proteome</keyword>
<comment type="caution">
    <text evidence="3">The sequence shown here is derived from an EMBL/GenBank/DDBJ whole genome shotgun (WGS) entry which is preliminary data.</text>
</comment>
<dbReference type="Gene3D" id="3.40.50.720">
    <property type="entry name" value="NAD(P)-binding Rossmann-like Domain"/>
    <property type="match status" value="1"/>
</dbReference>
<dbReference type="Proteomes" id="UP000664859">
    <property type="component" value="Unassembled WGS sequence"/>
</dbReference>
<gene>
    <name evidence="3" type="ORF">JKP88DRAFT_159079</name>
</gene>
<dbReference type="PANTHER" id="PTHR43574">
    <property type="entry name" value="EPIMERASE-RELATED"/>
    <property type="match status" value="1"/>
</dbReference>
<proteinExistence type="inferred from homology"/>
<dbReference type="EMBL" id="JAFCMP010000536">
    <property type="protein sequence ID" value="KAG5176501.1"/>
    <property type="molecule type" value="Genomic_DNA"/>
</dbReference>
<evidence type="ECO:0000256" key="1">
    <source>
        <dbReference type="ARBA" id="ARBA00007637"/>
    </source>
</evidence>
<dbReference type="SUPFAM" id="SSF51735">
    <property type="entry name" value="NAD(P)-binding Rossmann-fold domains"/>
    <property type="match status" value="1"/>
</dbReference>
<accession>A0A836C9P5</accession>
<evidence type="ECO:0000313" key="3">
    <source>
        <dbReference type="EMBL" id="KAG5176501.1"/>
    </source>
</evidence>
<dbReference type="InterPro" id="IPR036291">
    <property type="entry name" value="NAD(P)-bd_dom_sf"/>
</dbReference>
<evidence type="ECO:0000313" key="4">
    <source>
        <dbReference type="Proteomes" id="UP000664859"/>
    </source>
</evidence>
<organism evidence="3 4">
    <name type="scientific">Tribonema minus</name>
    <dbReference type="NCBI Taxonomy" id="303371"/>
    <lineage>
        <taxon>Eukaryota</taxon>
        <taxon>Sar</taxon>
        <taxon>Stramenopiles</taxon>
        <taxon>Ochrophyta</taxon>
        <taxon>PX clade</taxon>
        <taxon>Xanthophyceae</taxon>
        <taxon>Tribonematales</taxon>
        <taxon>Tribonemataceae</taxon>
        <taxon>Tribonema</taxon>
    </lineage>
</organism>